<keyword evidence="3" id="KW-1185">Reference proteome</keyword>
<comment type="caution">
    <text evidence="2">The sequence shown here is derived from an EMBL/GenBank/DDBJ whole genome shotgun (WGS) entry which is preliminary data.</text>
</comment>
<keyword evidence="1" id="KW-1133">Transmembrane helix</keyword>
<feature type="transmembrane region" description="Helical" evidence="1">
    <location>
        <begin position="82"/>
        <end position="102"/>
    </location>
</feature>
<feature type="transmembrane region" description="Helical" evidence="1">
    <location>
        <begin position="12"/>
        <end position="33"/>
    </location>
</feature>
<accession>A0A8J3TJA3</accession>
<feature type="transmembrane region" description="Helical" evidence="1">
    <location>
        <begin position="53"/>
        <end position="75"/>
    </location>
</feature>
<gene>
    <name evidence="2" type="ORF">Pmi06nite_06310</name>
</gene>
<evidence type="ECO:0000256" key="1">
    <source>
        <dbReference type="SAM" id="Phobius"/>
    </source>
</evidence>
<reference evidence="2 3" key="1">
    <citation type="submission" date="2021-01" db="EMBL/GenBank/DDBJ databases">
        <title>Whole genome shotgun sequence of Planotetraspora mira NBRC 15435.</title>
        <authorList>
            <person name="Komaki H."/>
            <person name="Tamura T."/>
        </authorList>
    </citation>
    <scope>NUCLEOTIDE SEQUENCE [LARGE SCALE GENOMIC DNA]</scope>
    <source>
        <strain evidence="2 3">NBRC 15435</strain>
    </source>
</reference>
<sequence>MEEVRNTSSVWYSGCLVGGLVGVPTTLITIFVIGHMWSSCNVGVNAGANSLTLILFAPIIWLASALSWLILYGAIGRFNHGVAIMFGIVFNLGLLWFLVAHFGAMESYPDPICPGNVPPWWPSFIPV</sequence>
<evidence type="ECO:0000313" key="3">
    <source>
        <dbReference type="Proteomes" id="UP000650628"/>
    </source>
</evidence>
<dbReference type="AlphaFoldDB" id="A0A8J3TJA3"/>
<name>A0A8J3TJA3_9ACTN</name>
<keyword evidence="1" id="KW-0472">Membrane</keyword>
<proteinExistence type="predicted"/>
<organism evidence="2 3">
    <name type="scientific">Planotetraspora mira</name>
    <dbReference type="NCBI Taxonomy" id="58121"/>
    <lineage>
        <taxon>Bacteria</taxon>
        <taxon>Bacillati</taxon>
        <taxon>Actinomycetota</taxon>
        <taxon>Actinomycetes</taxon>
        <taxon>Streptosporangiales</taxon>
        <taxon>Streptosporangiaceae</taxon>
        <taxon>Planotetraspora</taxon>
    </lineage>
</organism>
<keyword evidence="1" id="KW-0812">Transmembrane</keyword>
<protein>
    <submittedName>
        <fullName evidence="2">Uncharacterized protein</fullName>
    </submittedName>
</protein>
<dbReference type="Proteomes" id="UP000650628">
    <property type="component" value="Unassembled WGS sequence"/>
</dbReference>
<dbReference type="EMBL" id="BOOO01000002">
    <property type="protein sequence ID" value="GII27189.1"/>
    <property type="molecule type" value="Genomic_DNA"/>
</dbReference>
<evidence type="ECO:0000313" key="2">
    <source>
        <dbReference type="EMBL" id="GII27189.1"/>
    </source>
</evidence>